<reference evidence="2" key="1">
    <citation type="submission" date="2021-04" db="EMBL/GenBank/DDBJ databases">
        <title>Draft Genome Sequence of Pandoravirus japonicus, Isolated from the Sabaishi River of Niigata, Japan.</title>
        <authorList>
            <person name="Hosokawa N."/>
            <person name="Takahashi H."/>
            <person name="Aoki K."/>
            <person name="Takemura M."/>
        </authorList>
    </citation>
    <scope>NUCLEOTIDE SEQUENCE</scope>
</reference>
<protein>
    <submittedName>
        <fullName evidence="2">Uncharacterized protein</fullName>
    </submittedName>
</protein>
<feature type="compositionally biased region" description="Basic and acidic residues" evidence="1">
    <location>
        <begin position="756"/>
        <end position="768"/>
    </location>
</feature>
<evidence type="ECO:0000313" key="3">
    <source>
        <dbReference type="Proteomes" id="UP001253637"/>
    </source>
</evidence>
<feature type="region of interest" description="Disordered" evidence="1">
    <location>
        <begin position="755"/>
        <end position="828"/>
    </location>
</feature>
<feature type="compositionally biased region" description="Pro residues" evidence="1">
    <location>
        <begin position="813"/>
        <end position="828"/>
    </location>
</feature>
<accession>A0A811BRR3</accession>
<name>A0A811BRR3_9VIRU</name>
<sequence length="988" mass="102765">MEAPENTAAASIRALVGAEVLRRRAAEARGQRLAEGEQEARERLAAVLGREIDRPTFERLAALPAWARRRLPALAPCPNADQVAGVPAPFVFRVVGADGTVARCVDARLLNHLERLGGATVLRDALTYVVLDALAPDVLPDDVSGAVSEAVDVNAARFKARWRQVDPERGVEPPPAGWLSATMHPVLSGPPGLSAAGNAAAWAADPAGQRLRYATVAPEAGGEIAQAIGIGESPIVLPPALFGQWYAAVTESPVVPAAVSGLGARPAAPTLPADAAGPLVRVTYEQPRGSGRLVRTLATRIGADDASGRRIYADVFGTTMGLARDEIVEETPAQPFIGLAAYSTDPALPGTAYGYAVAGDARMPATEALVPYDVLWNLWGGSEPPAATAASLPPPLAAAAEAIRTSGDPSDIVLAPSIFPLGAAIVLAPAARDAQEALDAYARATAGSMAEARPSPIERVLDSAYMLADGQMLVVPPQLWEPARVPRPVAFVVRRLFGYVRRAPHTPGAYEVARVPAITIGGGRGGSLYAVDMEPAEVPTPATSHDALAAYYAAGPGGRPRSESPAGDAAEATAVEAALRAQIQSGGLAVGLTGALPPTLAVIMASREAPTPRERAHWSQFMRRLARDAGGVLPEPPRAVPPRTLAGLHVAPLAGEAPGAGSLSATALAIDPSIVGRRVFRYDTARGVWHDVSLARPSLPSLTDRELEDLLLALPEAPEGARAPLMAFYLVGPNGSVVATGDLARSVTFAPEALDAAERQESRRRAEAQRAQAQSRAQSRAAAAAAARAAQQQQPPQQPQLPTGSVLGRRRQPPTPTPSPTPLRPVVPPGLARQAEASLARLLASPAPGVVAGEVGVPVERVRDILQSDAWLAVVGGDDADASALAARPADPRSTDPTAPSVLDVVDNAVYEFTDVGPEIIAEVVDRTARDPRWTPDVDGPVTPRRVLGVVAAAYDPVVRTRSADPDSNASAVILNQVFFALARHNAQ</sequence>
<dbReference type="EMBL" id="LC625835">
    <property type="protein sequence ID" value="BCU03837.1"/>
    <property type="molecule type" value="Genomic_DNA"/>
</dbReference>
<dbReference type="Proteomes" id="UP001253637">
    <property type="component" value="Segment"/>
</dbReference>
<evidence type="ECO:0000313" key="2">
    <source>
        <dbReference type="EMBL" id="BCU03837.1"/>
    </source>
</evidence>
<organism evidence="2 3">
    <name type="scientific">Pandoravirus japonicus</name>
    <dbReference type="NCBI Taxonomy" id="2823154"/>
    <lineage>
        <taxon>Viruses</taxon>
        <taxon>Pandoravirus</taxon>
    </lineage>
</organism>
<proteinExistence type="predicted"/>
<feature type="compositionally biased region" description="Low complexity" evidence="1">
    <location>
        <begin position="769"/>
        <end position="795"/>
    </location>
</feature>
<evidence type="ECO:0000256" key="1">
    <source>
        <dbReference type="SAM" id="MobiDB-lite"/>
    </source>
</evidence>